<dbReference type="Proteomes" id="UP000887579">
    <property type="component" value="Unplaced"/>
</dbReference>
<evidence type="ECO:0000313" key="2">
    <source>
        <dbReference type="WBParaSite" id="ES5_v2.g18694.t1"/>
    </source>
</evidence>
<organism evidence="1 2">
    <name type="scientific">Panagrolaimus sp. ES5</name>
    <dbReference type="NCBI Taxonomy" id="591445"/>
    <lineage>
        <taxon>Eukaryota</taxon>
        <taxon>Metazoa</taxon>
        <taxon>Ecdysozoa</taxon>
        <taxon>Nematoda</taxon>
        <taxon>Chromadorea</taxon>
        <taxon>Rhabditida</taxon>
        <taxon>Tylenchina</taxon>
        <taxon>Panagrolaimomorpha</taxon>
        <taxon>Panagrolaimoidea</taxon>
        <taxon>Panagrolaimidae</taxon>
        <taxon>Panagrolaimus</taxon>
    </lineage>
</organism>
<accession>A0AC34FN59</accession>
<evidence type="ECO:0000313" key="1">
    <source>
        <dbReference type="Proteomes" id="UP000887579"/>
    </source>
</evidence>
<proteinExistence type="predicted"/>
<dbReference type="WBParaSite" id="ES5_v2.g18694.t1">
    <property type="protein sequence ID" value="ES5_v2.g18694.t1"/>
    <property type="gene ID" value="ES5_v2.g18694"/>
</dbReference>
<reference evidence="2" key="1">
    <citation type="submission" date="2022-11" db="UniProtKB">
        <authorList>
            <consortium name="WormBaseParasite"/>
        </authorList>
    </citation>
    <scope>IDENTIFICATION</scope>
</reference>
<protein>
    <submittedName>
        <fullName evidence="2">Uncharacterized protein</fullName>
    </submittedName>
</protein>
<name>A0AC34FN59_9BILA</name>
<sequence length="67" mass="7087">MFIIYLLVAAGVGYYIYTKYIAPAENDPTTSKTDPIRASKTPKAAAAVTSSSSSRTVAPWETTSASP</sequence>